<dbReference type="AlphaFoldDB" id="A0A565BSQ6"/>
<feature type="compositionally biased region" description="Polar residues" evidence="1">
    <location>
        <begin position="193"/>
        <end position="212"/>
    </location>
</feature>
<keyword evidence="3" id="KW-1185">Reference proteome</keyword>
<dbReference type="EMBL" id="CABITT030000005">
    <property type="protein sequence ID" value="VVB04408.1"/>
    <property type="molecule type" value="Genomic_DNA"/>
</dbReference>
<feature type="region of interest" description="Disordered" evidence="1">
    <location>
        <begin position="1"/>
        <end position="64"/>
    </location>
</feature>
<reference evidence="2" key="1">
    <citation type="submission" date="2019-07" db="EMBL/GenBank/DDBJ databases">
        <authorList>
            <person name="Dittberner H."/>
        </authorList>
    </citation>
    <scope>NUCLEOTIDE SEQUENCE [LARGE SCALE GENOMIC DNA]</scope>
</reference>
<feature type="region of interest" description="Disordered" evidence="1">
    <location>
        <begin position="295"/>
        <end position="337"/>
    </location>
</feature>
<protein>
    <submittedName>
        <fullName evidence="2">Uncharacterized protein</fullName>
    </submittedName>
</protein>
<feature type="region of interest" description="Disordered" evidence="1">
    <location>
        <begin position="193"/>
        <end position="216"/>
    </location>
</feature>
<accession>A0A565BSQ6</accession>
<sequence>MSVNSPPLSPWSRPFEAGPSRTSPYLDDFDDLEDGQSLLGRKVIHSPGSDAGSPTHLVSRDVTADEVYDEAGNVKSEREDNMKTEIDAPVMRIPKKKRKPRVRPDPPGSTLSTRQSLRDIHARFKISKEINEASVGSKWLDKILTEWGTRAPKRLVKFPEDTNSLHDAFIARRCRWRKHFSFQRVERARAQQVGSTLLGSSPPSNRTGSSAPISPRLTLRDKLKLAKKEKAEVARHTEEQHTEERQLFKVDAKAEVARPFRFRTTLLLTGFLPPASVRESRTRYESTRTPRLAAASLVRHEETSHKDKSRKRGTDSRREFHSEERAFKEPRRHSSDRGMAAFDLDQTAPTALSRITLSGIRFPPPDTLECNGKYAEMARHGIQFIAHLNKMVLDYEAQSRASRRRFENVQRDTEKYKGEASVATKRSTDLESEARQLREGKRGLISARCRRKKRTYLLPTPAISRG</sequence>
<dbReference type="Proteomes" id="UP000489600">
    <property type="component" value="Unassembled WGS sequence"/>
</dbReference>
<evidence type="ECO:0000313" key="2">
    <source>
        <dbReference type="EMBL" id="VVB04408.1"/>
    </source>
</evidence>
<organism evidence="2 3">
    <name type="scientific">Arabis nemorensis</name>
    <dbReference type="NCBI Taxonomy" id="586526"/>
    <lineage>
        <taxon>Eukaryota</taxon>
        <taxon>Viridiplantae</taxon>
        <taxon>Streptophyta</taxon>
        <taxon>Embryophyta</taxon>
        <taxon>Tracheophyta</taxon>
        <taxon>Spermatophyta</taxon>
        <taxon>Magnoliopsida</taxon>
        <taxon>eudicotyledons</taxon>
        <taxon>Gunneridae</taxon>
        <taxon>Pentapetalae</taxon>
        <taxon>rosids</taxon>
        <taxon>malvids</taxon>
        <taxon>Brassicales</taxon>
        <taxon>Brassicaceae</taxon>
        <taxon>Arabideae</taxon>
        <taxon>Arabis</taxon>
    </lineage>
</organism>
<feature type="region of interest" description="Disordered" evidence="1">
    <location>
        <begin position="94"/>
        <end position="116"/>
    </location>
</feature>
<gene>
    <name evidence="2" type="ORF">ANE_LOCUS14852</name>
</gene>
<feature type="compositionally biased region" description="Basic and acidic residues" evidence="1">
    <location>
        <begin position="298"/>
        <end position="336"/>
    </location>
</feature>
<evidence type="ECO:0000313" key="3">
    <source>
        <dbReference type="Proteomes" id="UP000489600"/>
    </source>
</evidence>
<comment type="caution">
    <text evidence="2">The sequence shown here is derived from an EMBL/GenBank/DDBJ whole genome shotgun (WGS) entry which is preliminary data.</text>
</comment>
<name>A0A565BSQ6_9BRAS</name>
<proteinExistence type="predicted"/>
<evidence type="ECO:0000256" key="1">
    <source>
        <dbReference type="SAM" id="MobiDB-lite"/>
    </source>
</evidence>